<keyword evidence="2" id="KW-0808">Transferase</keyword>
<gene>
    <name evidence="2" type="ORF">ACFFIC_14405</name>
</gene>
<reference evidence="2 3" key="1">
    <citation type="submission" date="2024-09" db="EMBL/GenBank/DDBJ databases">
        <authorList>
            <person name="Sun Q."/>
            <person name="Mori K."/>
        </authorList>
    </citation>
    <scope>NUCLEOTIDE SEQUENCE [LARGE SCALE GENOMIC DNA]</scope>
    <source>
        <strain evidence="2 3">CCM 7468</strain>
    </source>
</reference>
<dbReference type="PANTHER" id="PTHR12358">
    <property type="entry name" value="SPHINGOSINE KINASE"/>
    <property type="match status" value="1"/>
</dbReference>
<dbReference type="Gene3D" id="2.60.200.40">
    <property type="match status" value="1"/>
</dbReference>
<dbReference type="EMBL" id="JBHLVZ010000037">
    <property type="protein sequence ID" value="MFC0386728.1"/>
    <property type="molecule type" value="Genomic_DNA"/>
</dbReference>
<accession>A0ABV6IVW8</accession>
<evidence type="ECO:0000259" key="1">
    <source>
        <dbReference type="PROSITE" id="PS50146"/>
    </source>
</evidence>
<dbReference type="PANTHER" id="PTHR12358:SF54">
    <property type="entry name" value="SPHINGOSINE KINASE RELATED PROTEIN"/>
    <property type="match status" value="1"/>
</dbReference>
<organism evidence="2 3">
    <name type="scientific">Muricoccus vinaceus</name>
    <dbReference type="NCBI Taxonomy" id="424704"/>
    <lineage>
        <taxon>Bacteria</taxon>
        <taxon>Pseudomonadati</taxon>
        <taxon>Pseudomonadota</taxon>
        <taxon>Alphaproteobacteria</taxon>
        <taxon>Acetobacterales</taxon>
        <taxon>Roseomonadaceae</taxon>
        <taxon>Muricoccus</taxon>
    </lineage>
</organism>
<keyword evidence="3" id="KW-1185">Reference proteome</keyword>
<dbReference type="GO" id="GO:0016301">
    <property type="term" value="F:kinase activity"/>
    <property type="evidence" value="ECO:0007669"/>
    <property type="project" value="UniProtKB-KW"/>
</dbReference>
<proteinExistence type="predicted"/>
<dbReference type="Pfam" id="PF00781">
    <property type="entry name" value="DAGK_cat"/>
    <property type="match status" value="1"/>
</dbReference>
<dbReference type="InterPro" id="IPR001206">
    <property type="entry name" value="Diacylglycerol_kinase_cat_dom"/>
</dbReference>
<sequence>MPSFRLPTGPAAQPWCTAPRSAAREQGIKALDVRRPTKRAVLVMNGRAGTLAGRPELPRLILDALRTAGFDLTVIAEDAAPDMGGRVEAAIATDAPVIIVGGGDGTIRSVGARLAESGRTLAVLPLGTLNLLARDLGMPLDPVEAALALGRSEPRAIDVGEVNGEAFFCQSVIGLPNTINRYRELHRREKSWRSLLRVFAAAIRTLLRQRPHRLMINAPGWHKPWRIWTRALSVVNNDYEEGTGRMFHRPCLDGGALHLYVSRRFSIGWSAKMLLSMALGMWKRSREIEIVSGPAFIIRSRRKSLRVMNDGEAFILRTPLQYAIRPRALTVLAPPPAAAG</sequence>
<protein>
    <submittedName>
        <fullName evidence="2">Diacylglycerol/lipid kinase family protein</fullName>
        <ecNumber evidence="2">2.7.1.-</ecNumber>
    </submittedName>
</protein>
<dbReference type="Proteomes" id="UP001589789">
    <property type="component" value="Unassembled WGS sequence"/>
</dbReference>
<feature type="domain" description="DAGKc" evidence="1">
    <location>
        <begin position="35"/>
        <end position="166"/>
    </location>
</feature>
<dbReference type="Gene3D" id="3.40.50.10330">
    <property type="entry name" value="Probable inorganic polyphosphate/atp-NAD kinase, domain 1"/>
    <property type="match status" value="1"/>
</dbReference>
<dbReference type="SMART" id="SM00046">
    <property type="entry name" value="DAGKc"/>
    <property type="match status" value="1"/>
</dbReference>
<keyword evidence="2" id="KW-0418">Kinase</keyword>
<dbReference type="SUPFAM" id="SSF111331">
    <property type="entry name" value="NAD kinase/diacylglycerol kinase-like"/>
    <property type="match status" value="1"/>
</dbReference>
<dbReference type="PROSITE" id="PS50146">
    <property type="entry name" value="DAGK"/>
    <property type="match status" value="1"/>
</dbReference>
<evidence type="ECO:0000313" key="3">
    <source>
        <dbReference type="Proteomes" id="UP001589789"/>
    </source>
</evidence>
<comment type="caution">
    <text evidence="2">The sequence shown here is derived from an EMBL/GenBank/DDBJ whole genome shotgun (WGS) entry which is preliminary data.</text>
</comment>
<dbReference type="InterPro" id="IPR050187">
    <property type="entry name" value="Lipid_Phosphate_FormReg"/>
</dbReference>
<name>A0ABV6IVW8_9PROT</name>
<dbReference type="InterPro" id="IPR017438">
    <property type="entry name" value="ATP-NAD_kinase_N"/>
</dbReference>
<evidence type="ECO:0000313" key="2">
    <source>
        <dbReference type="EMBL" id="MFC0386728.1"/>
    </source>
</evidence>
<dbReference type="EC" id="2.7.1.-" evidence="2"/>
<dbReference type="InterPro" id="IPR016064">
    <property type="entry name" value="NAD/diacylglycerol_kinase_sf"/>
</dbReference>